<dbReference type="GO" id="GO:0003755">
    <property type="term" value="F:peptidyl-prolyl cis-trans isomerase activity"/>
    <property type="evidence" value="ECO:0007669"/>
    <property type="project" value="UniProtKB-KW"/>
</dbReference>
<dbReference type="InterPro" id="IPR046357">
    <property type="entry name" value="PPIase_dom_sf"/>
</dbReference>
<comment type="similarity">
    <text evidence="3 12">Belongs to the FKBP-type PPIase family. Tig subfamily.</text>
</comment>
<dbReference type="EMBL" id="CP053096">
    <property type="protein sequence ID" value="QJR43571.1"/>
    <property type="molecule type" value="Genomic_DNA"/>
</dbReference>
<protein>
    <recommendedName>
        <fullName evidence="4 12">Trigger factor</fullName>
    </recommendedName>
</protein>
<keyword evidence="6 11" id="KW-0697">Rotamase</keyword>
<comment type="catalytic activity">
    <reaction evidence="1 11">
        <text>[protein]-peptidylproline (omega=180) = [protein]-peptidylproline (omega=0)</text>
        <dbReference type="Rhea" id="RHEA:16237"/>
        <dbReference type="Rhea" id="RHEA-COMP:10747"/>
        <dbReference type="Rhea" id="RHEA-COMP:10748"/>
        <dbReference type="ChEBI" id="CHEBI:83833"/>
        <dbReference type="ChEBI" id="CHEBI:83834"/>
        <dbReference type="EC" id="5.2.1.8"/>
    </reaction>
</comment>
<dbReference type="KEGG" id="mmir:HLA87_02090"/>
<dbReference type="InterPro" id="IPR027304">
    <property type="entry name" value="Trigger_fact/SurA_dom_sf"/>
</dbReference>
<dbReference type="InterPro" id="IPR036611">
    <property type="entry name" value="Trigger_fac_ribosome-bd_sf"/>
</dbReference>
<dbReference type="InterPro" id="IPR008881">
    <property type="entry name" value="Trigger_fac_ribosome-bd_bac"/>
</dbReference>
<evidence type="ECO:0000256" key="6">
    <source>
        <dbReference type="ARBA" id="ARBA00023110"/>
    </source>
</evidence>
<keyword evidence="16" id="KW-1185">Reference proteome</keyword>
<dbReference type="InterPro" id="IPR008880">
    <property type="entry name" value="Trigger_fac_C"/>
</dbReference>
<name>A0A6M4JFU8_9MOLU</name>
<evidence type="ECO:0000256" key="10">
    <source>
        <dbReference type="ARBA" id="ARBA00024849"/>
    </source>
</evidence>
<evidence type="ECO:0000256" key="8">
    <source>
        <dbReference type="ARBA" id="ARBA00023235"/>
    </source>
</evidence>
<comment type="function">
    <text evidence="10">Involved in protein export. Acts as a chaperone by maintaining the newly synthesized protein in an open conformation. Functions as a peptidyl-prolyl cis-trans isomerase.</text>
</comment>
<evidence type="ECO:0000256" key="12">
    <source>
        <dbReference type="RuleBase" id="RU003914"/>
    </source>
</evidence>
<keyword evidence="9 12" id="KW-0131">Cell cycle</keyword>
<proteinExistence type="inferred from homology"/>
<dbReference type="GO" id="GO:0006457">
    <property type="term" value="P:protein folding"/>
    <property type="evidence" value="ECO:0007669"/>
    <property type="project" value="InterPro"/>
</dbReference>
<evidence type="ECO:0000259" key="14">
    <source>
        <dbReference type="PROSITE" id="PS50059"/>
    </source>
</evidence>
<dbReference type="Proteomes" id="UP000500686">
    <property type="component" value="Chromosome"/>
</dbReference>
<dbReference type="InterPro" id="IPR037041">
    <property type="entry name" value="Trigger_fac_C_sf"/>
</dbReference>
<reference evidence="15 16" key="1">
    <citation type="submission" date="2020-05" db="EMBL/GenBank/DDBJ databases">
        <title>Novel Mycoplasma species detected in Mirounga angustirostris (northern elephant seal) from the USA.</title>
        <authorList>
            <person name="Volokhov D.V."/>
        </authorList>
    </citation>
    <scope>NUCLEOTIDE SEQUENCE [LARGE SCALE GENOMIC DNA]</scope>
    <source>
        <strain evidence="15 16">Mirounga ES2806-GEN</strain>
    </source>
</reference>
<dbReference type="Pfam" id="PF00254">
    <property type="entry name" value="FKBP_C"/>
    <property type="match status" value="1"/>
</dbReference>
<evidence type="ECO:0000256" key="1">
    <source>
        <dbReference type="ARBA" id="ARBA00000971"/>
    </source>
</evidence>
<keyword evidence="8 11" id="KW-0413">Isomerase</keyword>
<dbReference type="SUPFAM" id="SSF109998">
    <property type="entry name" value="Triger factor/SurA peptide-binding domain-like"/>
    <property type="match status" value="1"/>
</dbReference>
<dbReference type="SUPFAM" id="SSF54534">
    <property type="entry name" value="FKBP-like"/>
    <property type="match status" value="1"/>
</dbReference>
<evidence type="ECO:0000256" key="9">
    <source>
        <dbReference type="ARBA" id="ARBA00023306"/>
    </source>
</evidence>
<dbReference type="NCBIfam" id="TIGR00115">
    <property type="entry name" value="tig"/>
    <property type="match status" value="1"/>
</dbReference>
<evidence type="ECO:0000256" key="3">
    <source>
        <dbReference type="ARBA" id="ARBA00005464"/>
    </source>
</evidence>
<dbReference type="Gene3D" id="3.10.50.40">
    <property type="match status" value="1"/>
</dbReference>
<gene>
    <name evidence="15" type="primary">tig</name>
    <name evidence="15" type="ORF">HLA87_02090</name>
</gene>
<dbReference type="PROSITE" id="PS50059">
    <property type="entry name" value="FKBP_PPIASE"/>
    <property type="match status" value="1"/>
</dbReference>
<organism evidence="15 16">
    <name type="scientific">Mycoplasma miroungigenitalium</name>
    <dbReference type="NCBI Taxonomy" id="754515"/>
    <lineage>
        <taxon>Bacteria</taxon>
        <taxon>Bacillati</taxon>
        <taxon>Mycoplasmatota</taxon>
        <taxon>Mollicutes</taxon>
        <taxon>Mycoplasmataceae</taxon>
        <taxon>Mycoplasma</taxon>
    </lineage>
</organism>
<dbReference type="InterPro" id="IPR005215">
    <property type="entry name" value="Trig_fac"/>
</dbReference>
<dbReference type="Gene3D" id="1.10.3120.10">
    <property type="entry name" value="Trigger factor, C-terminal domain"/>
    <property type="match status" value="1"/>
</dbReference>
<dbReference type="AlphaFoldDB" id="A0A6M4JFU8"/>
<dbReference type="InterPro" id="IPR001179">
    <property type="entry name" value="PPIase_FKBP_dom"/>
</dbReference>
<evidence type="ECO:0000313" key="15">
    <source>
        <dbReference type="EMBL" id="QJR43571.1"/>
    </source>
</evidence>
<dbReference type="RefSeq" id="WP_171111456.1">
    <property type="nucleotide sequence ID" value="NZ_CP053096.1"/>
</dbReference>
<keyword evidence="7 12" id="KW-0143">Chaperone</keyword>
<sequence length="502" mass="57210">MVKKDIVIDENKVEIKKTVVLKGQEWTDLQQKSKAELLKNLKVDGFRKGKVPANIAEKYVSKAQILQNAMSTYLSQKLDSILEEVKKESDRVIAVRPRVDLEKLDENEAVVELAYPLDTDLSNLKLDSVKVKFDLPKVTDADINEYINAKLKETALQLPLTSKQKTQNGDTVTLNYKGFVDGEEFDGGQAENFDLKLGSKTFIDTFEEQLLDKKIGYKGDVIVTFPKEYPVTKLAGKEATFNVEIVTAKRPEETKLTDENIYVLRAGAAKTLDEAKNVLKWVLLNNKIELSLNTFIEKYVQDVVDKNEIKINDMFVWYQVEQKRNQIISQLKQQNIKFEEYLKVLDKTEQEFNELVFKEEKAGIAFSLVSQKLLKEAGISNEVTEEDLTIWGNRTSMPTGLPTSFLTGFFMSDNQNKEQINQRILERKHVTALLAAKDPKAGEKLAKLEKELDENAAKIADEWNKRAEELKAAKMSETVANAEQKQEDLEKRISKKTKKSSK</sequence>
<accession>A0A6M4JFU8</accession>
<dbReference type="GO" id="GO:0015031">
    <property type="term" value="P:protein transport"/>
    <property type="evidence" value="ECO:0007669"/>
    <property type="project" value="InterPro"/>
</dbReference>
<feature type="region of interest" description="Disordered" evidence="13">
    <location>
        <begin position="476"/>
        <end position="502"/>
    </location>
</feature>
<evidence type="ECO:0000256" key="13">
    <source>
        <dbReference type="SAM" id="MobiDB-lite"/>
    </source>
</evidence>
<dbReference type="Gene3D" id="3.30.70.1050">
    <property type="entry name" value="Trigger factor ribosome-binding domain"/>
    <property type="match status" value="1"/>
</dbReference>
<dbReference type="Pfam" id="PF05697">
    <property type="entry name" value="Trigger_N"/>
    <property type="match status" value="1"/>
</dbReference>
<keyword evidence="5 12" id="KW-0132">Cell division</keyword>
<feature type="domain" description="PPIase FKBP-type" evidence="14">
    <location>
        <begin position="169"/>
        <end position="229"/>
    </location>
</feature>
<dbReference type="GO" id="GO:0051301">
    <property type="term" value="P:cell division"/>
    <property type="evidence" value="ECO:0007669"/>
    <property type="project" value="UniProtKB-KW"/>
</dbReference>
<dbReference type="GO" id="GO:0005737">
    <property type="term" value="C:cytoplasm"/>
    <property type="evidence" value="ECO:0007669"/>
    <property type="project" value="UniProtKB-SubCell"/>
</dbReference>
<evidence type="ECO:0000256" key="4">
    <source>
        <dbReference type="ARBA" id="ARBA00016902"/>
    </source>
</evidence>
<evidence type="ECO:0000256" key="7">
    <source>
        <dbReference type="ARBA" id="ARBA00023186"/>
    </source>
</evidence>
<dbReference type="Pfam" id="PF05698">
    <property type="entry name" value="Trigger_C"/>
    <property type="match status" value="1"/>
</dbReference>
<evidence type="ECO:0000256" key="2">
    <source>
        <dbReference type="ARBA" id="ARBA00004496"/>
    </source>
</evidence>
<evidence type="ECO:0000313" key="16">
    <source>
        <dbReference type="Proteomes" id="UP000500686"/>
    </source>
</evidence>
<dbReference type="SUPFAM" id="SSF102735">
    <property type="entry name" value="Trigger factor ribosome-binding domain"/>
    <property type="match status" value="1"/>
</dbReference>
<feature type="compositionally biased region" description="Basic residues" evidence="13">
    <location>
        <begin position="493"/>
        <end position="502"/>
    </location>
</feature>
<comment type="subcellular location">
    <subcellularLocation>
        <location evidence="2">Cytoplasm</location>
    </subcellularLocation>
</comment>
<evidence type="ECO:0000256" key="5">
    <source>
        <dbReference type="ARBA" id="ARBA00022618"/>
    </source>
</evidence>
<evidence type="ECO:0000256" key="11">
    <source>
        <dbReference type="PROSITE-ProRule" id="PRU00277"/>
    </source>
</evidence>
<dbReference type="FunFam" id="3.10.50.40:FF:000001">
    <property type="entry name" value="Trigger factor"/>
    <property type="match status" value="1"/>
</dbReference>